<dbReference type="Pfam" id="PF11745">
    <property type="entry name" value="DUF3304"/>
    <property type="match status" value="1"/>
</dbReference>
<dbReference type="InterPro" id="IPR021733">
    <property type="entry name" value="DUF3304"/>
</dbReference>
<gene>
    <name evidence="1" type="ORF">FuraDRAFT_1453</name>
</gene>
<evidence type="ECO:0008006" key="3">
    <source>
        <dbReference type="Google" id="ProtNLM"/>
    </source>
</evidence>
<evidence type="ECO:0000313" key="2">
    <source>
        <dbReference type="Proteomes" id="UP000003165"/>
    </source>
</evidence>
<dbReference type="Proteomes" id="UP000003165">
    <property type="component" value="Unassembled WGS sequence"/>
</dbReference>
<accession>B9Z268</accession>
<organism evidence="1 2">
    <name type="scientific">Pseudogulbenkiania ferrooxidans 2002</name>
    <dbReference type="NCBI Taxonomy" id="279714"/>
    <lineage>
        <taxon>Bacteria</taxon>
        <taxon>Pseudomonadati</taxon>
        <taxon>Pseudomonadota</taxon>
        <taxon>Betaproteobacteria</taxon>
        <taxon>Neisseriales</taxon>
        <taxon>Chromobacteriaceae</taxon>
        <taxon>Pseudogulbenkiania</taxon>
    </lineage>
</organism>
<reference evidence="1 2" key="1">
    <citation type="submission" date="2009-02" db="EMBL/GenBank/DDBJ databases">
        <title>Sequencing of the draft genome and assembly of Lutiella nitroferrum 2002.</title>
        <authorList>
            <consortium name="US DOE Joint Genome Institute (JGI-PGF)"/>
            <person name="Lucas S."/>
            <person name="Copeland A."/>
            <person name="Lapidus A."/>
            <person name="Glavina del Rio T."/>
            <person name="Tice H."/>
            <person name="Bruce D."/>
            <person name="Goodwin L."/>
            <person name="Pitluck S."/>
            <person name="Larimer F."/>
            <person name="Land M.L."/>
            <person name="Hauser L."/>
            <person name="Coates J.D."/>
        </authorList>
    </citation>
    <scope>NUCLEOTIDE SEQUENCE [LARGE SCALE GENOMIC DNA]</scope>
    <source>
        <strain evidence="1 2">2002</strain>
    </source>
</reference>
<dbReference type="AlphaFoldDB" id="B9Z268"/>
<proteinExistence type="predicted"/>
<dbReference type="PROSITE" id="PS51257">
    <property type="entry name" value="PROKAR_LIPOPROTEIN"/>
    <property type="match status" value="1"/>
</dbReference>
<keyword evidence="2" id="KW-1185">Reference proteome</keyword>
<protein>
    <recommendedName>
        <fullName evidence="3">Lipoprotein</fullName>
    </recommendedName>
</protein>
<sequence length="169" mass="18893" precursor="true">MLIIFFRKLILALLLLNLPFLAGCKEDTTALSYLAVNHTDKSVLSITINGQGGILNASAMGGGGKEVCCVVVPSKWRPGLTATIGWENDGDWLRDKNGQPVIRDGKKVYVPAPWKTRTVPIPQYTENDMGHFDIHFLPNDQVMVKVSYLYPHHPDYRPAYPQENKESVQ</sequence>
<dbReference type="eggNOG" id="ENOG503392Z">
    <property type="taxonomic scope" value="Bacteria"/>
</dbReference>
<evidence type="ECO:0000313" key="1">
    <source>
        <dbReference type="EMBL" id="EEG09513.1"/>
    </source>
</evidence>
<comment type="caution">
    <text evidence="1">The sequence shown here is derived from an EMBL/GenBank/DDBJ whole genome shotgun (WGS) entry which is preliminary data.</text>
</comment>
<dbReference type="EMBL" id="ACIS01000003">
    <property type="protein sequence ID" value="EEG09513.1"/>
    <property type="molecule type" value="Genomic_DNA"/>
</dbReference>
<name>B9Z268_9NEIS</name>